<name>A0A180GCR0_PUCT1</name>
<accession>A0A180GCR0</accession>
<evidence type="ECO:0000313" key="3">
    <source>
        <dbReference type="Proteomes" id="UP000005240"/>
    </source>
</evidence>
<dbReference type="VEuPathDB" id="FungiDB:PTTG_08742"/>
<reference evidence="2" key="4">
    <citation type="submission" date="2025-05" db="UniProtKB">
        <authorList>
            <consortium name="EnsemblFungi"/>
        </authorList>
    </citation>
    <scope>IDENTIFICATION</scope>
    <source>
        <strain evidence="2">isolate 1-1 / race 1 (BBBD)</strain>
    </source>
</reference>
<reference evidence="1" key="2">
    <citation type="submission" date="2016-05" db="EMBL/GenBank/DDBJ databases">
        <title>Comparative analysis highlights variable genome content of wheat rusts and divergence of the mating loci.</title>
        <authorList>
            <person name="Cuomo C.A."/>
            <person name="Bakkeren G."/>
            <person name="Szabo L."/>
            <person name="Khalil H."/>
            <person name="Joly D."/>
            <person name="Goldberg J."/>
            <person name="Young S."/>
            <person name="Zeng Q."/>
            <person name="Fellers J."/>
        </authorList>
    </citation>
    <scope>NUCLEOTIDE SEQUENCE [LARGE SCALE GENOMIC DNA]</scope>
    <source>
        <strain evidence="1">1-1 BBBD Race 1</strain>
    </source>
</reference>
<reference evidence="1" key="1">
    <citation type="submission" date="2009-11" db="EMBL/GenBank/DDBJ databases">
        <authorList>
            <consortium name="The Broad Institute Genome Sequencing Platform"/>
            <person name="Ward D."/>
            <person name="Feldgarden M."/>
            <person name="Earl A."/>
            <person name="Young S.K."/>
            <person name="Zeng Q."/>
            <person name="Koehrsen M."/>
            <person name="Alvarado L."/>
            <person name="Berlin A."/>
            <person name="Bochicchio J."/>
            <person name="Borenstein D."/>
            <person name="Chapman S.B."/>
            <person name="Chen Z."/>
            <person name="Engels R."/>
            <person name="Freedman E."/>
            <person name="Gellesch M."/>
            <person name="Goldberg J."/>
            <person name="Griggs A."/>
            <person name="Gujja S."/>
            <person name="Heilman E."/>
            <person name="Heiman D."/>
            <person name="Hepburn T."/>
            <person name="Howarth C."/>
            <person name="Jen D."/>
            <person name="Larson L."/>
            <person name="Lewis B."/>
            <person name="Mehta T."/>
            <person name="Park D."/>
            <person name="Pearson M."/>
            <person name="Roberts A."/>
            <person name="Saif S."/>
            <person name="Shea T."/>
            <person name="Shenoy N."/>
            <person name="Sisk P."/>
            <person name="Stolte C."/>
            <person name="Sykes S."/>
            <person name="Thomson T."/>
            <person name="Walk T."/>
            <person name="White J."/>
            <person name="Yandava C."/>
            <person name="Izard J."/>
            <person name="Baranova O.V."/>
            <person name="Blanton J.M."/>
            <person name="Tanner A.C."/>
            <person name="Dewhirst F.E."/>
            <person name="Haas B."/>
            <person name="Nusbaum C."/>
            <person name="Birren B."/>
        </authorList>
    </citation>
    <scope>NUCLEOTIDE SEQUENCE [LARGE SCALE GENOMIC DNA]</scope>
    <source>
        <strain evidence="1">1-1 BBBD Race 1</strain>
    </source>
</reference>
<dbReference type="EMBL" id="ADAS02000120">
    <property type="protein sequence ID" value="OAV89713.1"/>
    <property type="molecule type" value="Genomic_DNA"/>
</dbReference>
<organism evidence="1">
    <name type="scientific">Puccinia triticina (isolate 1-1 / race 1 (BBBD))</name>
    <name type="common">Brown leaf rust fungus</name>
    <dbReference type="NCBI Taxonomy" id="630390"/>
    <lineage>
        <taxon>Eukaryota</taxon>
        <taxon>Fungi</taxon>
        <taxon>Dikarya</taxon>
        <taxon>Basidiomycota</taxon>
        <taxon>Pucciniomycotina</taxon>
        <taxon>Pucciniomycetes</taxon>
        <taxon>Pucciniales</taxon>
        <taxon>Pucciniaceae</taxon>
        <taxon>Puccinia</taxon>
    </lineage>
</organism>
<dbReference type="Proteomes" id="UP000005240">
    <property type="component" value="Unassembled WGS sequence"/>
</dbReference>
<sequence length="910" mass="103394">MILERRTVTGALDGVIVNPKPAGKTTTGISVPHAWELRRDHISFLEPAWQSYLMELTKRVKTKLGVHEPFRFAFFGMHILEKGATIDSSVNPEKTPGVFATLIICLPSAHTGGEVVVRHDGQSKTLKTSDANQSYACWWYSDVAYDVLPVQSGYRCVLTYKLAIKPGHDQTPPSASLLDSTKKHLRNTFQTWLKDFTSNDDTDVPSHLYHILHHIYTQDTMSLEKLKTVDSTRIDVLRDCARELPFDFFFALLEKKEEGTVRQNRYENRYEHGYNDYDTDSDSCASYHSIDSVDHTRFLVKSLRGLDGTILASNFHFNPRFCSVTDPFRDPKTIDEDFEYEGHGDGYVTHRYRGWAVVIVPHQKIGEYLARGTFGSSDEDDTPGDIYVDDRSEFTEDYDPNESLGNMYFHSALRYLGQIRSGPSARKSMLDAICVLYVSKSSEKLTMIEILKSALEYSHYTLFQTVGVRHQGHLPVEFFDWAKGWLDLLPDAADRTEKYQTWVTLLIQDYPYMTDCINIIRRISNPTFDVAVADGSLSSMDSWAKDTTRRCIQSFPETNRKPTLSDAECIVTALFDLDEPWQDISALLTSIFDRFPRADATAFLLEVLFQLKFQAEARHLPTSDTMKLYRSLSLRLFNRHRRFSDIITAAKARLESQPGPRVFLQSGALFGRKLNKIVQGSSGTGLVVTPQALVKFACDLNHIATDTTSPLKQFVLEITAQCVTFSAEDIKGLWMPFLCQLIQDLASRSVSLNTPHYQQLTHQLIKQADDKVIGLCPQAGVNSLIPRVDCTCKDCEDLNRFLHNGHQRVGHFSIPEARREHLKRQLDQARIAVTQKTIMSGRSCTLAVTKTRTLEDEVNEWKTRQNELYGFLTQQISQEQLQSLLGAQEATRVRSLAKPRQPAIVSCLRK</sequence>
<dbReference type="EnsemblFungi" id="PTTG_08742-t43_1">
    <property type="protein sequence ID" value="PTTG_08742-t43_1-p1"/>
    <property type="gene ID" value="PTTG_08742"/>
</dbReference>
<evidence type="ECO:0000313" key="2">
    <source>
        <dbReference type="EnsemblFungi" id="PTTG_08742-t43_1-p1"/>
    </source>
</evidence>
<gene>
    <name evidence="1" type="ORF">PTTG_08742</name>
</gene>
<evidence type="ECO:0008006" key="4">
    <source>
        <dbReference type="Google" id="ProtNLM"/>
    </source>
</evidence>
<reference evidence="2 3" key="3">
    <citation type="journal article" date="2017" name="G3 (Bethesda)">
        <title>Comparative analysis highlights variable genome content of wheat rusts and divergence of the mating loci.</title>
        <authorList>
            <person name="Cuomo C.A."/>
            <person name="Bakkeren G."/>
            <person name="Khalil H.B."/>
            <person name="Panwar V."/>
            <person name="Joly D."/>
            <person name="Linning R."/>
            <person name="Sakthikumar S."/>
            <person name="Song X."/>
            <person name="Adiconis X."/>
            <person name="Fan L."/>
            <person name="Goldberg J.M."/>
            <person name="Levin J.Z."/>
            <person name="Young S."/>
            <person name="Zeng Q."/>
            <person name="Anikster Y."/>
            <person name="Bruce M."/>
            <person name="Wang M."/>
            <person name="Yin C."/>
            <person name="McCallum B."/>
            <person name="Szabo L.J."/>
            <person name="Hulbert S."/>
            <person name="Chen X."/>
            <person name="Fellers J.P."/>
        </authorList>
    </citation>
    <scope>NUCLEOTIDE SEQUENCE</scope>
    <source>
        <strain evidence="2">isolate 1-1 / race 1 (BBBD)</strain>
        <strain evidence="3">Isolate 1-1 / race 1 (BBBD)</strain>
    </source>
</reference>
<dbReference type="PANTHER" id="PTHR33099">
    <property type="entry name" value="FE2OG DIOXYGENASE DOMAIN-CONTAINING PROTEIN"/>
    <property type="match status" value="1"/>
</dbReference>
<proteinExistence type="predicted"/>
<dbReference type="PANTHER" id="PTHR33099:SF7">
    <property type="entry name" value="MYND-TYPE DOMAIN-CONTAINING PROTEIN"/>
    <property type="match status" value="1"/>
</dbReference>
<protein>
    <recommendedName>
        <fullName evidence="4">Prolyl 4-hydroxylase alpha subunit Fe(2+) 2OG dioxygenase domain-containing protein</fullName>
    </recommendedName>
</protein>
<keyword evidence="3" id="KW-1185">Reference proteome</keyword>
<dbReference type="Gene3D" id="2.60.120.620">
    <property type="entry name" value="q2cbj1_9rhob like domain"/>
    <property type="match status" value="1"/>
</dbReference>
<evidence type="ECO:0000313" key="1">
    <source>
        <dbReference type="EMBL" id="OAV89713.1"/>
    </source>
</evidence>
<dbReference type="OrthoDB" id="2495224at2759"/>
<dbReference type="AlphaFoldDB" id="A0A180GCR0"/>